<dbReference type="Proteomes" id="UP000017836">
    <property type="component" value="Unassembled WGS sequence"/>
</dbReference>
<dbReference type="HOGENOM" id="CLU_2416230_0_0_1"/>
<name>U5D030_AMBTC</name>
<proteinExistence type="predicted"/>
<organism evidence="2 3">
    <name type="scientific">Amborella trichopoda</name>
    <dbReference type="NCBI Taxonomy" id="13333"/>
    <lineage>
        <taxon>Eukaryota</taxon>
        <taxon>Viridiplantae</taxon>
        <taxon>Streptophyta</taxon>
        <taxon>Embryophyta</taxon>
        <taxon>Tracheophyta</taxon>
        <taxon>Spermatophyta</taxon>
        <taxon>Magnoliopsida</taxon>
        <taxon>Amborellales</taxon>
        <taxon>Amborellaceae</taxon>
        <taxon>Amborella</taxon>
    </lineage>
</organism>
<feature type="region of interest" description="Disordered" evidence="1">
    <location>
        <begin position="1"/>
        <end position="29"/>
    </location>
</feature>
<gene>
    <name evidence="2" type="ORF">AMTR_s00039p00114600</name>
</gene>
<sequence>MHNEVENKGEAKLISKPTQSSARLTARRFATSSTQNNGGVIIINNDNEMKFLKSLRCHLLHLETRRLQIQINGVLTEELLVEKNELNNYLHK</sequence>
<reference evidence="3" key="1">
    <citation type="journal article" date="2013" name="Science">
        <title>The Amborella genome and the evolution of flowering plants.</title>
        <authorList>
            <consortium name="Amborella Genome Project"/>
        </authorList>
    </citation>
    <scope>NUCLEOTIDE SEQUENCE [LARGE SCALE GENOMIC DNA]</scope>
</reference>
<keyword evidence="3" id="KW-1185">Reference proteome</keyword>
<protein>
    <submittedName>
        <fullName evidence="2">Uncharacterized protein</fullName>
    </submittedName>
</protein>
<evidence type="ECO:0000313" key="2">
    <source>
        <dbReference type="EMBL" id="ERN15784.1"/>
    </source>
</evidence>
<feature type="compositionally biased region" description="Basic and acidic residues" evidence="1">
    <location>
        <begin position="1"/>
        <end position="13"/>
    </location>
</feature>
<accession>U5D030</accession>
<dbReference type="AlphaFoldDB" id="U5D030"/>
<evidence type="ECO:0000256" key="1">
    <source>
        <dbReference type="SAM" id="MobiDB-lite"/>
    </source>
</evidence>
<evidence type="ECO:0000313" key="3">
    <source>
        <dbReference type="Proteomes" id="UP000017836"/>
    </source>
</evidence>
<dbReference type="EMBL" id="KI392495">
    <property type="protein sequence ID" value="ERN15784.1"/>
    <property type="molecule type" value="Genomic_DNA"/>
</dbReference>
<dbReference type="Gramene" id="ERN15784">
    <property type="protein sequence ID" value="ERN15784"/>
    <property type="gene ID" value="AMTR_s00039p00114600"/>
</dbReference>